<dbReference type="PRINTS" id="PR00598">
    <property type="entry name" value="HTHMARR"/>
</dbReference>
<feature type="domain" description="HTH marR-type" evidence="1">
    <location>
        <begin position="1"/>
        <end position="142"/>
    </location>
</feature>
<dbReference type="Proteomes" id="UP000593758">
    <property type="component" value="Chromosome"/>
</dbReference>
<dbReference type="GO" id="GO:0006950">
    <property type="term" value="P:response to stress"/>
    <property type="evidence" value="ECO:0007669"/>
    <property type="project" value="TreeGrafter"/>
</dbReference>
<dbReference type="InterPro" id="IPR039422">
    <property type="entry name" value="MarR/SlyA-like"/>
</dbReference>
<evidence type="ECO:0000313" key="2">
    <source>
        <dbReference type="EMBL" id="QOR71337.1"/>
    </source>
</evidence>
<dbReference type="InterPro" id="IPR036388">
    <property type="entry name" value="WH-like_DNA-bd_sf"/>
</dbReference>
<dbReference type="KEGG" id="halt:IM660_03270"/>
<dbReference type="GO" id="GO:0003700">
    <property type="term" value="F:DNA-binding transcription factor activity"/>
    <property type="evidence" value="ECO:0007669"/>
    <property type="project" value="InterPro"/>
</dbReference>
<dbReference type="PANTHER" id="PTHR33164">
    <property type="entry name" value="TRANSCRIPTIONAL REGULATOR, MARR FAMILY"/>
    <property type="match status" value="1"/>
</dbReference>
<protein>
    <submittedName>
        <fullName evidence="2">MarR family transcriptional regulator</fullName>
    </submittedName>
</protein>
<gene>
    <name evidence="2" type="ORF">IM660_03270</name>
</gene>
<evidence type="ECO:0000313" key="3">
    <source>
        <dbReference type="Proteomes" id="UP000593758"/>
    </source>
</evidence>
<dbReference type="Pfam" id="PF12802">
    <property type="entry name" value="MarR_2"/>
    <property type="match status" value="1"/>
</dbReference>
<name>A0A7M1SWB4_9MICO</name>
<keyword evidence="3" id="KW-1185">Reference proteome</keyword>
<dbReference type="Gene3D" id="1.10.10.10">
    <property type="entry name" value="Winged helix-like DNA-binding domain superfamily/Winged helix DNA-binding domain"/>
    <property type="match status" value="1"/>
</dbReference>
<evidence type="ECO:0000259" key="1">
    <source>
        <dbReference type="PROSITE" id="PS50995"/>
    </source>
</evidence>
<dbReference type="RefSeq" id="WP_193498001.1">
    <property type="nucleotide sequence ID" value="NZ_CP063169.1"/>
</dbReference>
<dbReference type="PANTHER" id="PTHR33164:SF99">
    <property type="entry name" value="MARR FAMILY REGULATORY PROTEIN"/>
    <property type="match status" value="1"/>
</dbReference>
<organism evidence="2 3">
    <name type="scientific">Ruania alkalisoli</name>
    <dbReference type="NCBI Taxonomy" id="2779775"/>
    <lineage>
        <taxon>Bacteria</taxon>
        <taxon>Bacillati</taxon>
        <taxon>Actinomycetota</taxon>
        <taxon>Actinomycetes</taxon>
        <taxon>Micrococcales</taxon>
        <taxon>Ruaniaceae</taxon>
        <taxon>Ruania</taxon>
    </lineage>
</organism>
<sequence>MPAVNPASLDIATLAWLTGSAANDYLLERLHRLGHQGVRTSHGYVIQHLIDGGPTVTELAAHLGVTQQAASKYVRELESLGYVQRAADADDARVRRLSLTERGHELVTDSRQARTELESALVEQAGASAVTQAGTVLSHLLDLVHGTDGVTRRATRPPQA</sequence>
<dbReference type="InterPro" id="IPR011991">
    <property type="entry name" value="ArsR-like_HTH"/>
</dbReference>
<dbReference type="AlphaFoldDB" id="A0A7M1SWB4"/>
<dbReference type="PROSITE" id="PS50995">
    <property type="entry name" value="HTH_MARR_2"/>
    <property type="match status" value="1"/>
</dbReference>
<dbReference type="SUPFAM" id="SSF46785">
    <property type="entry name" value="Winged helix' DNA-binding domain"/>
    <property type="match status" value="1"/>
</dbReference>
<proteinExistence type="predicted"/>
<reference evidence="2 3" key="1">
    <citation type="submission" date="2020-10" db="EMBL/GenBank/DDBJ databases">
        <title>Haloactinobacterium sp. RN3S43, a bacterium isolated from saline soil.</title>
        <authorList>
            <person name="Sun J.-Q."/>
        </authorList>
    </citation>
    <scope>NUCLEOTIDE SEQUENCE [LARGE SCALE GENOMIC DNA]</scope>
    <source>
        <strain evidence="2 3">RN3S43</strain>
    </source>
</reference>
<accession>A0A7M1SWB4</accession>
<dbReference type="EMBL" id="CP063169">
    <property type="protein sequence ID" value="QOR71337.1"/>
    <property type="molecule type" value="Genomic_DNA"/>
</dbReference>
<dbReference type="CDD" id="cd00090">
    <property type="entry name" value="HTH_ARSR"/>
    <property type="match status" value="1"/>
</dbReference>
<dbReference type="InterPro" id="IPR000835">
    <property type="entry name" value="HTH_MarR-typ"/>
</dbReference>
<dbReference type="SMART" id="SM00347">
    <property type="entry name" value="HTH_MARR"/>
    <property type="match status" value="1"/>
</dbReference>
<dbReference type="InterPro" id="IPR036390">
    <property type="entry name" value="WH_DNA-bd_sf"/>
</dbReference>